<evidence type="ECO:0000256" key="1">
    <source>
        <dbReference type="SAM" id="MobiDB-lite"/>
    </source>
</evidence>
<comment type="caution">
    <text evidence="2">The sequence shown here is derived from an EMBL/GenBank/DDBJ whole genome shotgun (WGS) entry which is preliminary data.</text>
</comment>
<dbReference type="EMBL" id="WJXW01000016">
    <property type="protein sequence ID" value="KAF9729676.1"/>
    <property type="molecule type" value="Genomic_DNA"/>
</dbReference>
<reference evidence="2" key="1">
    <citation type="journal article" date="2020" name="Mol. Plant Microbe Interact.">
        <title>Genome Sequence of the Biocontrol Agent Coniothyrium minitans strain Conio (IMI 134523).</title>
        <authorList>
            <person name="Patel D."/>
            <person name="Shittu T.A."/>
            <person name="Baroncelli R."/>
            <person name="Muthumeenakshi S."/>
            <person name="Osborne T.H."/>
            <person name="Janganan T.K."/>
            <person name="Sreenivasaprasad S."/>
        </authorList>
    </citation>
    <scope>NUCLEOTIDE SEQUENCE</scope>
    <source>
        <strain evidence="2">Conio</strain>
    </source>
</reference>
<organism evidence="2 3">
    <name type="scientific">Paraphaeosphaeria minitans</name>
    <dbReference type="NCBI Taxonomy" id="565426"/>
    <lineage>
        <taxon>Eukaryota</taxon>
        <taxon>Fungi</taxon>
        <taxon>Dikarya</taxon>
        <taxon>Ascomycota</taxon>
        <taxon>Pezizomycotina</taxon>
        <taxon>Dothideomycetes</taxon>
        <taxon>Pleosporomycetidae</taxon>
        <taxon>Pleosporales</taxon>
        <taxon>Massarineae</taxon>
        <taxon>Didymosphaeriaceae</taxon>
        <taxon>Paraphaeosphaeria</taxon>
    </lineage>
</organism>
<feature type="region of interest" description="Disordered" evidence="1">
    <location>
        <begin position="134"/>
        <end position="188"/>
    </location>
</feature>
<proteinExistence type="predicted"/>
<dbReference type="Proteomes" id="UP000756921">
    <property type="component" value="Unassembled WGS sequence"/>
</dbReference>
<evidence type="ECO:0000313" key="3">
    <source>
        <dbReference type="Proteomes" id="UP000756921"/>
    </source>
</evidence>
<accession>A0A9P6G6T3</accession>
<evidence type="ECO:0000313" key="2">
    <source>
        <dbReference type="EMBL" id="KAF9729676.1"/>
    </source>
</evidence>
<gene>
    <name evidence="2" type="ORF">PMIN01_12540</name>
</gene>
<feature type="compositionally biased region" description="Polar residues" evidence="1">
    <location>
        <begin position="36"/>
        <end position="45"/>
    </location>
</feature>
<feature type="compositionally biased region" description="Low complexity" evidence="1">
    <location>
        <begin position="152"/>
        <end position="169"/>
    </location>
</feature>
<keyword evidence="3" id="KW-1185">Reference proteome</keyword>
<dbReference type="OrthoDB" id="10464817at2759"/>
<feature type="region of interest" description="Disordered" evidence="1">
    <location>
        <begin position="1"/>
        <end position="61"/>
    </location>
</feature>
<sequence length="258" mass="28387">MRASTSQTERQDLFSRPPSYASTTSTGQPPALPRGQATTTHSSGHATPASAPGFDRRNRFDRSSVPNYEASATHTQALTHGRAEAVYMPPPSRNWSVSPPRCAAEMPRVNPDYEDHRDVSPLGSPIITRVQNRLDQSSGHDVGKKHTPFQATSTDETTRTTSSPQTPRITHTRPDELQLPDLPTSEMSTSHGRHIVSLLRGANAVRAVVAFERPVLHRQNAVRRSSLSVQSPRLQYVRETNTKEARLGLVRTGQSKST</sequence>
<protein>
    <submittedName>
        <fullName evidence="2">Uncharacterized protein</fullName>
    </submittedName>
</protein>
<dbReference type="AlphaFoldDB" id="A0A9P6G6T3"/>
<name>A0A9P6G6T3_9PLEO</name>